<organism evidence="2 3">
    <name type="scientific">Limnoglobus roseus</name>
    <dbReference type="NCBI Taxonomy" id="2598579"/>
    <lineage>
        <taxon>Bacteria</taxon>
        <taxon>Pseudomonadati</taxon>
        <taxon>Planctomycetota</taxon>
        <taxon>Planctomycetia</taxon>
        <taxon>Gemmatales</taxon>
        <taxon>Gemmataceae</taxon>
        <taxon>Limnoglobus</taxon>
    </lineage>
</organism>
<reference evidence="3" key="1">
    <citation type="submission" date="2019-08" db="EMBL/GenBank/DDBJ databases">
        <title>Limnoglobus roseus gen. nov., sp. nov., a novel freshwater planctomycete with a giant genome from the family Gemmataceae.</title>
        <authorList>
            <person name="Kulichevskaya I.S."/>
            <person name="Naumoff D.G."/>
            <person name="Miroshnikov K."/>
            <person name="Ivanova A."/>
            <person name="Philippov D.A."/>
            <person name="Hakobyan A."/>
            <person name="Rijpstra I.C."/>
            <person name="Sinninghe Damste J.S."/>
            <person name="Liesack W."/>
            <person name="Dedysh S.N."/>
        </authorList>
    </citation>
    <scope>NUCLEOTIDE SEQUENCE [LARGE SCALE GENOMIC DNA]</scope>
    <source>
        <strain evidence="3">PX52</strain>
    </source>
</reference>
<protein>
    <submittedName>
        <fullName evidence="2">SMI1/KNR4 family protein</fullName>
    </submittedName>
</protein>
<dbReference type="KEGG" id="lrs:PX52LOC_03361"/>
<evidence type="ECO:0000313" key="2">
    <source>
        <dbReference type="EMBL" id="QEL16408.1"/>
    </source>
</evidence>
<dbReference type="EMBL" id="CP042425">
    <property type="protein sequence ID" value="QEL16408.1"/>
    <property type="molecule type" value="Genomic_DNA"/>
</dbReference>
<sequence>MGALASDDDVARSDQDRDGRRNTYLADEEDVSERNVQAAILRCVVGNPFRRVALDPSWLTSTAVGLAKGIYVDRTFDRLPILGDALQDAGCVDADILAHCRGGPHVRGCGVVDLVMAKG</sequence>
<accession>A0A5C1AHG1</accession>
<dbReference type="AlphaFoldDB" id="A0A5C1AHG1"/>
<evidence type="ECO:0000313" key="3">
    <source>
        <dbReference type="Proteomes" id="UP000324974"/>
    </source>
</evidence>
<feature type="region of interest" description="Disordered" evidence="1">
    <location>
        <begin position="1"/>
        <end position="26"/>
    </location>
</feature>
<proteinExistence type="predicted"/>
<feature type="compositionally biased region" description="Basic and acidic residues" evidence="1">
    <location>
        <begin position="9"/>
        <end position="21"/>
    </location>
</feature>
<name>A0A5C1AHG1_9BACT</name>
<gene>
    <name evidence="2" type="ORF">PX52LOC_03361</name>
</gene>
<evidence type="ECO:0000256" key="1">
    <source>
        <dbReference type="SAM" id="MobiDB-lite"/>
    </source>
</evidence>
<dbReference type="Proteomes" id="UP000324974">
    <property type="component" value="Chromosome"/>
</dbReference>
<keyword evidence="3" id="KW-1185">Reference proteome</keyword>